<evidence type="ECO:0000256" key="6">
    <source>
        <dbReference type="SAM" id="MobiDB-lite"/>
    </source>
</evidence>
<dbReference type="GO" id="GO:0016787">
    <property type="term" value="F:hydrolase activity"/>
    <property type="evidence" value="ECO:0007669"/>
    <property type="project" value="UniProtKB-KW"/>
</dbReference>
<protein>
    <recommendedName>
        <fullName evidence="7">Murine leukemia virus integrase C-terminal domain-containing protein</fullName>
    </recommendedName>
</protein>
<dbReference type="InterPro" id="IPR040643">
    <property type="entry name" value="MLVIN_C"/>
</dbReference>
<proteinExistence type="predicted"/>
<keyword evidence="1" id="KW-0808">Transferase</keyword>
<evidence type="ECO:0000256" key="3">
    <source>
        <dbReference type="ARBA" id="ARBA00022722"/>
    </source>
</evidence>
<dbReference type="EMBL" id="JANPWB010000007">
    <property type="protein sequence ID" value="KAJ1174401.1"/>
    <property type="molecule type" value="Genomic_DNA"/>
</dbReference>
<sequence length="195" mass="21426">MRVSTNLKWPGTLPLVLMAKRTTPDRKTGLSPHELFMGQAMRLPVVPANTLVNITADMVLGCCKGLADVVRSFSQQVEATTLSPIYDPGHNLRAGDWVVVQEHMRKRCVEPCWKGPFEVVLTTTTTVKCNGVPNWICASHTKKVAYLLDNEKELVGVPTMTGPVSGPERKQRGTETGSEPVEDSSVTPVRDEEDL</sequence>
<keyword evidence="2" id="KW-0548">Nucleotidyltransferase</keyword>
<dbReference type="Pfam" id="PF18697">
    <property type="entry name" value="MLVIN_C"/>
    <property type="match status" value="1"/>
</dbReference>
<name>A0AAV7TE77_PLEWA</name>
<dbReference type="GO" id="GO:0004519">
    <property type="term" value="F:endonuclease activity"/>
    <property type="evidence" value="ECO:0007669"/>
    <property type="project" value="UniProtKB-KW"/>
</dbReference>
<feature type="domain" description="Murine leukemia virus integrase C-terminal" evidence="7">
    <location>
        <begin position="90"/>
        <end position="144"/>
    </location>
</feature>
<evidence type="ECO:0000259" key="7">
    <source>
        <dbReference type="Pfam" id="PF18697"/>
    </source>
</evidence>
<dbReference type="Gene3D" id="2.30.30.850">
    <property type="match status" value="1"/>
</dbReference>
<evidence type="ECO:0000256" key="2">
    <source>
        <dbReference type="ARBA" id="ARBA00022695"/>
    </source>
</evidence>
<evidence type="ECO:0000313" key="8">
    <source>
        <dbReference type="EMBL" id="KAJ1174401.1"/>
    </source>
</evidence>
<feature type="region of interest" description="Disordered" evidence="6">
    <location>
        <begin position="157"/>
        <end position="195"/>
    </location>
</feature>
<evidence type="ECO:0000256" key="4">
    <source>
        <dbReference type="ARBA" id="ARBA00022759"/>
    </source>
</evidence>
<gene>
    <name evidence="8" type="ORF">NDU88_006223</name>
</gene>
<keyword evidence="3" id="KW-0540">Nuclease</keyword>
<keyword evidence="4" id="KW-0255">Endonuclease</keyword>
<dbReference type="Proteomes" id="UP001066276">
    <property type="component" value="Chromosome 4_1"/>
</dbReference>
<dbReference type="GO" id="GO:0016779">
    <property type="term" value="F:nucleotidyltransferase activity"/>
    <property type="evidence" value="ECO:0007669"/>
    <property type="project" value="UniProtKB-KW"/>
</dbReference>
<evidence type="ECO:0000313" key="9">
    <source>
        <dbReference type="Proteomes" id="UP001066276"/>
    </source>
</evidence>
<keyword evidence="5" id="KW-0378">Hydrolase</keyword>
<evidence type="ECO:0000256" key="5">
    <source>
        <dbReference type="ARBA" id="ARBA00022801"/>
    </source>
</evidence>
<evidence type="ECO:0000256" key="1">
    <source>
        <dbReference type="ARBA" id="ARBA00022679"/>
    </source>
</evidence>
<organism evidence="8 9">
    <name type="scientific">Pleurodeles waltl</name>
    <name type="common">Iberian ribbed newt</name>
    <dbReference type="NCBI Taxonomy" id="8319"/>
    <lineage>
        <taxon>Eukaryota</taxon>
        <taxon>Metazoa</taxon>
        <taxon>Chordata</taxon>
        <taxon>Craniata</taxon>
        <taxon>Vertebrata</taxon>
        <taxon>Euteleostomi</taxon>
        <taxon>Amphibia</taxon>
        <taxon>Batrachia</taxon>
        <taxon>Caudata</taxon>
        <taxon>Salamandroidea</taxon>
        <taxon>Salamandridae</taxon>
        <taxon>Pleurodelinae</taxon>
        <taxon>Pleurodeles</taxon>
    </lineage>
</organism>
<keyword evidence="9" id="KW-1185">Reference proteome</keyword>
<comment type="caution">
    <text evidence="8">The sequence shown here is derived from an EMBL/GenBank/DDBJ whole genome shotgun (WGS) entry which is preliminary data.</text>
</comment>
<dbReference type="AlphaFoldDB" id="A0AAV7TE77"/>
<reference evidence="8" key="1">
    <citation type="journal article" date="2022" name="bioRxiv">
        <title>Sequencing and chromosome-scale assembly of the giantPleurodeles waltlgenome.</title>
        <authorList>
            <person name="Brown T."/>
            <person name="Elewa A."/>
            <person name="Iarovenko S."/>
            <person name="Subramanian E."/>
            <person name="Araus A.J."/>
            <person name="Petzold A."/>
            <person name="Susuki M."/>
            <person name="Suzuki K.-i.T."/>
            <person name="Hayashi T."/>
            <person name="Toyoda A."/>
            <person name="Oliveira C."/>
            <person name="Osipova E."/>
            <person name="Leigh N.D."/>
            <person name="Simon A."/>
            <person name="Yun M.H."/>
        </authorList>
    </citation>
    <scope>NUCLEOTIDE SEQUENCE</scope>
    <source>
        <strain evidence="8">20211129_DDA</strain>
        <tissue evidence="8">Liver</tissue>
    </source>
</reference>
<accession>A0AAV7TE77</accession>